<comment type="caution">
    <text evidence="2">The sequence shown here is derived from an EMBL/GenBank/DDBJ whole genome shotgun (WGS) entry which is preliminary data.</text>
</comment>
<gene>
    <name evidence="2" type="ORF">GCM10009799_17250</name>
</gene>
<evidence type="ECO:0000313" key="3">
    <source>
        <dbReference type="Proteomes" id="UP001501585"/>
    </source>
</evidence>
<keyword evidence="3" id="KW-1185">Reference proteome</keyword>
<feature type="region of interest" description="Disordered" evidence="1">
    <location>
        <begin position="63"/>
        <end position="84"/>
    </location>
</feature>
<evidence type="ECO:0000256" key="1">
    <source>
        <dbReference type="SAM" id="MobiDB-lite"/>
    </source>
</evidence>
<evidence type="ECO:0000313" key="2">
    <source>
        <dbReference type="EMBL" id="GAA1991915.1"/>
    </source>
</evidence>
<evidence type="ECO:0008006" key="4">
    <source>
        <dbReference type="Google" id="ProtNLM"/>
    </source>
</evidence>
<organism evidence="2 3">
    <name type="scientific">Nocardiopsis rhodophaea</name>
    <dbReference type="NCBI Taxonomy" id="280238"/>
    <lineage>
        <taxon>Bacteria</taxon>
        <taxon>Bacillati</taxon>
        <taxon>Actinomycetota</taxon>
        <taxon>Actinomycetes</taxon>
        <taxon>Streptosporangiales</taxon>
        <taxon>Nocardiopsidaceae</taxon>
        <taxon>Nocardiopsis</taxon>
    </lineage>
</organism>
<sequence length="103" mass="11345">MVLMMPAHLSAGTAEIPPRGLPPHEIMAMGRQLNRHGQGRPSPCRRLGFHRTHVRIKITLGLPAQLDRPGKGETDSSGGRGGRLSIRYSKGILLARLTIQWHN</sequence>
<dbReference type="EMBL" id="BAAAPC010000006">
    <property type="protein sequence ID" value="GAA1991915.1"/>
    <property type="molecule type" value="Genomic_DNA"/>
</dbReference>
<dbReference type="Proteomes" id="UP001501585">
    <property type="component" value="Unassembled WGS sequence"/>
</dbReference>
<protein>
    <recommendedName>
        <fullName evidence="4">Transposase</fullName>
    </recommendedName>
</protein>
<reference evidence="3" key="1">
    <citation type="journal article" date="2019" name="Int. J. Syst. Evol. Microbiol.">
        <title>The Global Catalogue of Microorganisms (GCM) 10K type strain sequencing project: providing services to taxonomists for standard genome sequencing and annotation.</title>
        <authorList>
            <consortium name="The Broad Institute Genomics Platform"/>
            <consortium name="The Broad Institute Genome Sequencing Center for Infectious Disease"/>
            <person name="Wu L."/>
            <person name="Ma J."/>
        </authorList>
    </citation>
    <scope>NUCLEOTIDE SEQUENCE [LARGE SCALE GENOMIC DNA]</scope>
    <source>
        <strain evidence="3">JCM 15313</strain>
    </source>
</reference>
<accession>A0ABP5E8D9</accession>
<proteinExistence type="predicted"/>
<name>A0ABP5E8D9_9ACTN</name>